<dbReference type="PROSITE" id="PS51257">
    <property type="entry name" value="PROKAR_LIPOPROTEIN"/>
    <property type="match status" value="1"/>
</dbReference>
<protein>
    <recommendedName>
        <fullName evidence="4">Lipoprotein</fullName>
    </recommendedName>
</protein>
<dbReference type="AlphaFoldDB" id="A0A1I0JCU8"/>
<name>A0A1I0JCU8_9RHOB</name>
<keyword evidence="3" id="KW-1185">Reference proteome</keyword>
<evidence type="ECO:0000256" key="1">
    <source>
        <dbReference type="SAM" id="SignalP"/>
    </source>
</evidence>
<sequence>MKNALIIACILFVAACRADSGDGLVNDGAPVSEASCTAAGGTMLHAKIGQICSMPTSDAGQACSSNSQCEGLCMADGQCSPLESNFGCHEVLENGKRATICID</sequence>
<evidence type="ECO:0008006" key="4">
    <source>
        <dbReference type="Google" id="ProtNLM"/>
    </source>
</evidence>
<proteinExistence type="predicted"/>
<feature type="signal peptide" evidence="1">
    <location>
        <begin position="1"/>
        <end position="18"/>
    </location>
</feature>
<dbReference type="Proteomes" id="UP000199180">
    <property type="component" value="Unassembled WGS sequence"/>
</dbReference>
<dbReference type="RefSeq" id="WP_139206576.1">
    <property type="nucleotide sequence ID" value="NZ_FOHO01000024.1"/>
</dbReference>
<accession>A0A1I0JCU8</accession>
<keyword evidence="1" id="KW-0732">Signal</keyword>
<reference evidence="2 3" key="1">
    <citation type="submission" date="2016-10" db="EMBL/GenBank/DDBJ databases">
        <authorList>
            <person name="de Groot N.N."/>
        </authorList>
    </citation>
    <scope>NUCLEOTIDE SEQUENCE [LARGE SCALE GENOMIC DNA]</scope>
    <source>
        <strain evidence="2 3">DSM 17862</strain>
    </source>
</reference>
<dbReference type="EMBL" id="FOHO01000024">
    <property type="protein sequence ID" value="SEU07762.1"/>
    <property type="molecule type" value="Genomic_DNA"/>
</dbReference>
<feature type="chain" id="PRO_5011588697" description="Lipoprotein" evidence="1">
    <location>
        <begin position="19"/>
        <end position="103"/>
    </location>
</feature>
<evidence type="ECO:0000313" key="2">
    <source>
        <dbReference type="EMBL" id="SEU07762.1"/>
    </source>
</evidence>
<dbReference type="OrthoDB" id="8592692at2"/>
<dbReference type="STRING" id="364199.SAMN04489858_12415"/>
<evidence type="ECO:0000313" key="3">
    <source>
        <dbReference type="Proteomes" id="UP000199180"/>
    </source>
</evidence>
<gene>
    <name evidence="2" type="ORF">SAMN04489858_12415</name>
</gene>
<organism evidence="2 3">
    <name type="scientific">Paracoccus homiensis</name>
    <dbReference type="NCBI Taxonomy" id="364199"/>
    <lineage>
        <taxon>Bacteria</taxon>
        <taxon>Pseudomonadati</taxon>
        <taxon>Pseudomonadota</taxon>
        <taxon>Alphaproteobacteria</taxon>
        <taxon>Rhodobacterales</taxon>
        <taxon>Paracoccaceae</taxon>
        <taxon>Paracoccus</taxon>
    </lineage>
</organism>